<evidence type="ECO:0000259" key="1">
    <source>
        <dbReference type="Pfam" id="PF13460"/>
    </source>
</evidence>
<dbReference type="PANTHER" id="PTHR43355:SF2">
    <property type="entry name" value="FLAVIN REDUCTASE (NADPH)"/>
    <property type="match status" value="1"/>
</dbReference>
<dbReference type="EMBL" id="JAOZFE010000013">
    <property type="protein sequence ID" value="MCW0953867.1"/>
    <property type="molecule type" value="Genomic_DNA"/>
</dbReference>
<keyword evidence="3" id="KW-1185">Reference proteome</keyword>
<name>A0ABT3E6H5_9LACO</name>
<dbReference type="Gene3D" id="3.40.50.720">
    <property type="entry name" value="NAD(P)-binding Rossmann-like Domain"/>
    <property type="match status" value="1"/>
</dbReference>
<reference evidence="2 3" key="1">
    <citation type="submission" date="2022-10" db="EMBL/GenBank/DDBJ databases">
        <title>Weissella fermenti sp. nov., isolated from fermented cabbage.</title>
        <authorList>
            <person name="Lee J.K."/>
            <person name="Baek J.H."/>
            <person name="Choi D.G."/>
            <person name="Kim J.M."/>
            <person name="Jeon C.O."/>
        </authorList>
    </citation>
    <scope>NUCLEOTIDE SEQUENCE [LARGE SCALE GENOMIC DNA]</scope>
    <source>
        <strain evidence="2 3">KACC 18534</strain>
    </source>
</reference>
<gene>
    <name evidence="2" type="ORF">OIT44_07365</name>
</gene>
<dbReference type="InterPro" id="IPR016040">
    <property type="entry name" value="NAD(P)-bd_dom"/>
</dbReference>
<evidence type="ECO:0000313" key="2">
    <source>
        <dbReference type="EMBL" id="MCW0953867.1"/>
    </source>
</evidence>
<evidence type="ECO:0000313" key="3">
    <source>
        <dbReference type="Proteomes" id="UP001526225"/>
    </source>
</evidence>
<dbReference type="RefSeq" id="WP_213409505.1">
    <property type="nucleotide sequence ID" value="NZ_CP074441.1"/>
</dbReference>
<dbReference type="Proteomes" id="UP001526225">
    <property type="component" value="Unassembled WGS sequence"/>
</dbReference>
<comment type="caution">
    <text evidence="2">The sequence shown here is derived from an EMBL/GenBank/DDBJ whole genome shotgun (WGS) entry which is preliminary data.</text>
</comment>
<accession>A0ABT3E6H5</accession>
<dbReference type="SUPFAM" id="SSF51735">
    <property type="entry name" value="NAD(P)-binding Rossmann-fold domains"/>
    <property type="match status" value="1"/>
</dbReference>
<dbReference type="InterPro" id="IPR051606">
    <property type="entry name" value="Polyketide_Oxido-like"/>
</dbReference>
<sequence>MKKKIGVLGANGKLGTVIIDRLLEQNAEVTAIVRHPENLTQNVPVLKRSLFDLTAEDIQPFDVIISTFSAPNDDIEQTITAVDHLTAIFDNGTTQLVFAGSVGPLLDEHQTRVADTELIQEEYRERGKLALTAFKHLEGTKSFDWLYMAPPLFFDPEGAYTGEYAFTGQHLKYNAQGLSYISYLDMAAAIVEKLASKENHELIGVHS</sequence>
<dbReference type="InterPro" id="IPR036291">
    <property type="entry name" value="NAD(P)-bd_dom_sf"/>
</dbReference>
<protein>
    <submittedName>
        <fullName evidence="2">NAD(P)H-binding protein</fullName>
    </submittedName>
</protein>
<organism evidence="2 3">
    <name type="scientific">Weissella ceti</name>
    <dbReference type="NCBI Taxonomy" id="759620"/>
    <lineage>
        <taxon>Bacteria</taxon>
        <taxon>Bacillati</taxon>
        <taxon>Bacillota</taxon>
        <taxon>Bacilli</taxon>
        <taxon>Lactobacillales</taxon>
        <taxon>Lactobacillaceae</taxon>
        <taxon>Weissella</taxon>
    </lineage>
</organism>
<dbReference type="PANTHER" id="PTHR43355">
    <property type="entry name" value="FLAVIN REDUCTASE (NADPH)"/>
    <property type="match status" value="1"/>
</dbReference>
<feature type="domain" description="NAD(P)-binding" evidence="1">
    <location>
        <begin position="9"/>
        <end position="195"/>
    </location>
</feature>
<dbReference type="Pfam" id="PF13460">
    <property type="entry name" value="NAD_binding_10"/>
    <property type="match status" value="1"/>
</dbReference>
<proteinExistence type="predicted"/>